<evidence type="ECO:0000256" key="6">
    <source>
        <dbReference type="ARBA" id="ARBA00022857"/>
    </source>
</evidence>
<dbReference type="InterPro" id="IPR013130">
    <property type="entry name" value="Fe3_Rdtase_TM_dom"/>
</dbReference>
<dbReference type="AlphaFoldDB" id="R0K752"/>
<feature type="compositionally biased region" description="Polar residues" evidence="12">
    <location>
        <begin position="493"/>
        <end position="502"/>
    </location>
</feature>
<dbReference type="SUPFAM" id="SSF52343">
    <property type="entry name" value="Ferredoxin reductase-like, C-terminal NADP-linked domain"/>
    <property type="match status" value="1"/>
</dbReference>
<keyword evidence="10" id="KW-0406">Ion transport</keyword>
<dbReference type="Proteomes" id="UP000016935">
    <property type="component" value="Unassembled WGS sequence"/>
</dbReference>
<dbReference type="GO" id="GO:0006952">
    <property type="term" value="P:defense response"/>
    <property type="evidence" value="ECO:0007669"/>
    <property type="project" value="TreeGrafter"/>
</dbReference>
<dbReference type="GO" id="GO:0005509">
    <property type="term" value="F:calcium ion binding"/>
    <property type="evidence" value="ECO:0007669"/>
    <property type="project" value="InterPro"/>
</dbReference>
<evidence type="ECO:0000256" key="5">
    <source>
        <dbReference type="ARBA" id="ARBA00022837"/>
    </source>
</evidence>
<evidence type="ECO:0000256" key="11">
    <source>
        <dbReference type="ARBA" id="ARBA00023136"/>
    </source>
</evidence>
<keyword evidence="5" id="KW-0106">Calcium</keyword>
<dbReference type="InterPro" id="IPR050369">
    <property type="entry name" value="RBOH/FRE"/>
</dbReference>
<organism evidence="16 17">
    <name type="scientific">Exserohilum turcicum (strain 28A)</name>
    <name type="common">Northern leaf blight fungus</name>
    <name type="synonym">Setosphaeria turcica</name>
    <dbReference type="NCBI Taxonomy" id="671987"/>
    <lineage>
        <taxon>Eukaryota</taxon>
        <taxon>Fungi</taxon>
        <taxon>Dikarya</taxon>
        <taxon>Ascomycota</taxon>
        <taxon>Pezizomycotina</taxon>
        <taxon>Dothideomycetes</taxon>
        <taxon>Pleosporomycetidae</taxon>
        <taxon>Pleosporales</taxon>
        <taxon>Pleosporineae</taxon>
        <taxon>Pleosporaceae</taxon>
        <taxon>Exserohilum</taxon>
    </lineage>
</organism>
<evidence type="ECO:0000256" key="8">
    <source>
        <dbReference type="ARBA" id="ARBA00022989"/>
    </source>
</evidence>
<evidence type="ECO:0000256" key="9">
    <source>
        <dbReference type="ARBA" id="ARBA00023002"/>
    </source>
</evidence>
<keyword evidence="4" id="KW-0274">FAD</keyword>
<dbReference type="OrthoDB" id="167398at2759"/>
<evidence type="ECO:0000256" key="1">
    <source>
        <dbReference type="ARBA" id="ARBA00004141"/>
    </source>
</evidence>
<dbReference type="PANTHER" id="PTHR11972:SF153">
    <property type="entry name" value="SUPEROXIDE-GENERATING NADPH OXIDASE HEAVY CHAIN SUBUNIT A"/>
    <property type="match status" value="1"/>
</dbReference>
<accession>R0K752</accession>
<dbReference type="GO" id="GO:0043020">
    <property type="term" value="C:NADPH oxidase complex"/>
    <property type="evidence" value="ECO:0007669"/>
    <property type="project" value="TreeGrafter"/>
</dbReference>
<dbReference type="CDD" id="cd06186">
    <property type="entry name" value="NOX_Duox_like_FAD_NADP"/>
    <property type="match status" value="1"/>
</dbReference>
<sequence length="665" mass="77007">MTSQNFLTDEEIKHFIDDLDHDNDGSISYWELERKLDQVHNEIAPKAQPHNLHHGSRGDEARHEFLRQVIGTREDRIDRDAFARTVKTWEIPSLEQDRKEAKNENDYLKHISLYRRARAYWAVKGPEILFLTVVFILMIGFGVWQFVKYLTFDQYTPAFGWGVVLSKTSAGVLYPTFFFLILSMSRWLSTFLRRFYFISRFINWDLSQSFHIKISIVALVVATLHAIGHLSGSFVFGSMRSRQDAVANVLGQDAVPRSYTTYLRTLPGWTGLTTLGLFYLLAALSMPQVRKWSYEVFQLGHLLMFPIIGFMMAHGTAALLQWPMFGYWLAFPTLMVLFERIWRLILSFRPILADLELLDDETVAITAQDPKTRPWDYKAGQYVFVQVPQLSRFQWHPFTVSTCTHNNMQVHIKADGDWTNKLRDLAKEGGRNTIKIGLDGPFGAPAQRFYDFDYSMVFGAGIGVTPFSGILTDLQYHELEQTKSKESSHGSSDETNQQSSPYTNHRRIDFHWMVRDKNNLLWFSDLLNEVYRANPECPDLDIRINTYVTQKRKQISQHVFRWLLEKHRTPEHPQSPITGLVNPTYFGRPDIRGIMEQHYDDMSKALAEDMNEKNRSKDDGIKVGVFFCGPPVIGQQIADQCSTLSARARSEGRKIRYQFMIEVFG</sequence>
<dbReference type="Gene3D" id="3.40.50.80">
    <property type="entry name" value="Nucleotide-binding domain of ferredoxin-NADP reductase (FNR) module"/>
    <property type="match status" value="1"/>
</dbReference>
<dbReference type="InterPro" id="IPR011992">
    <property type="entry name" value="EF-hand-dom_pair"/>
</dbReference>
<dbReference type="SUPFAM" id="SSF47473">
    <property type="entry name" value="EF-hand"/>
    <property type="match status" value="1"/>
</dbReference>
<dbReference type="GO" id="GO:0042554">
    <property type="term" value="P:superoxide anion generation"/>
    <property type="evidence" value="ECO:0007669"/>
    <property type="project" value="TreeGrafter"/>
</dbReference>
<evidence type="ECO:0000256" key="3">
    <source>
        <dbReference type="ARBA" id="ARBA00022692"/>
    </source>
</evidence>
<keyword evidence="11 13" id="KW-0472">Membrane</keyword>
<feature type="transmembrane region" description="Helical" evidence="13">
    <location>
        <begin position="296"/>
        <end position="319"/>
    </location>
</feature>
<reference evidence="16 17" key="1">
    <citation type="journal article" date="2012" name="PLoS Pathog.">
        <title>Diverse lifestyles and strategies of plant pathogenesis encoded in the genomes of eighteen Dothideomycetes fungi.</title>
        <authorList>
            <person name="Ohm R.A."/>
            <person name="Feau N."/>
            <person name="Henrissat B."/>
            <person name="Schoch C.L."/>
            <person name="Horwitz B.A."/>
            <person name="Barry K.W."/>
            <person name="Condon B.J."/>
            <person name="Copeland A.C."/>
            <person name="Dhillon B."/>
            <person name="Glaser F."/>
            <person name="Hesse C.N."/>
            <person name="Kosti I."/>
            <person name="LaButti K."/>
            <person name="Lindquist E.A."/>
            <person name="Lucas S."/>
            <person name="Salamov A.A."/>
            <person name="Bradshaw R.E."/>
            <person name="Ciuffetti L."/>
            <person name="Hamelin R.C."/>
            <person name="Kema G.H.J."/>
            <person name="Lawrence C."/>
            <person name="Scott J.A."/>
            <person name="Spatafora J.W."/>
            <person name="Turgeon B.G."/>
            <person name="de Wit P.J.G.M."/>
            <person name="Zhong S."/>
            <person name="Goodwin S.B."/>
            <person name="Grigoriev I.V."/>
        </authorList>
    </citation>
    <scope>NUCLEOTIDE SEQUENCE [LARGE SCALE GENOMIC DNA]</scope>
    <source>
        <strain evidence="17">28A</strain>
    </source>
</reference>
<dbReference type="InterPro" id="IPR018247">
    <property type="entry name" value="EF_Hand_1_Ca_BS"/>
</dbReference>
<evidence type="ECO:0000256" key="13">
    <source>
        <dbReference type="SAM" id="Phobius"/>
    </source>
</evidence>
<dbReference type="PROSITE" id="PS50222">
    <property type="entry name" value="EF_HAND_2"/>
    <property type="match status" value="1"/>
</dbReference>
<dbReference type="EMBL" id="KB908814">
    <property type="protein sequence ID" value="EOA84102.1"/>
    <property type="molecule type" value="Genomic_DNA"/>
</dbReference>
<dbReference type="InterPro" id="IPR002048">
    <property type="entry name" value="EF_hand_dom"/>
</dbReference>
<keyword evidence="9" id="KW-0560">Oxidoreductase</keyword>
<dbReference type="HOGENOM" id="CLU_023525_0_0_1"/>
<reference evidence="16 17" key="2">
    <citation type="journal article" date="2013" name="PLoS Genet.">
        <title>Comparative genome structure, secondary metabolite, and effector coding capacity across Cochliobolus pathogens.</title>
        <authorList>
            <person name="Condon B.J."/>
            <person name="Leng Y."/>
            <person name="Wu D."/>
            <person name="Bushley K.E."/>
            <person name="Ohm R.A."/>
            <person name="Otillar R."/>
            <person name="Martin J."/>
            <person name="Schackwitz W."/>
            <person name="Grimwood J."/>
            <person name="MohdZainudin N."/>
            <person name="Xue C."/>
            <person name="Wang R."/>
            <person name="Manning V.A."/>
            <person name="Dhillon B."/>
            <person name="Tu Z.J."/>
            <person name="Steffenson B.J."/>
            <person name="Salamov A."/>
            <person name="Sun H."/>
            <person name="Lowry S."/>
            <person name="LaButti K."/>
            <person name="Han J."/>
            <person name="Copeland A."/>
            <person name="Lindquist E."/>
            <person name="Barry K."/>
            <person name="Schmutz J."/>
            <person name="Baker S.E."/>
            <person name="Ciuffetti L.M."/>
            <person name="Grigoriev I.V."/>
            <person name="Zhong S."/>
            <person name="Turgeon B.G."/>
        </authorList>
    </citation>
    <scope>NUCLEOTIDE SEQUENCE [LARGE SCALE GENOMIC DNA]</scope>
    <source>
        <strain evidence="17">28A</strain>
    </source>
</reference>
<keyword evidence="17" id="KW-1185">Reference proteome</keyword>
<dbReference type="Pfam" id="PF08022">
    <property type="entry name" value="FAD_binding_8"/>
    <property type="match status" value="1"/>
</dbReference>
<dbReference type="GO" id="GO:0016175">
    <property type="term" value="F:superoxide-generating NAD(P)H oxidase activity"/>
    <property type="evidence" value="ECO:0007669"/>
    <property type="project" value="TreeGrafter"/>
</dbReference>
<dbReference type="InterPro" id="IPR039261">
    <property type="entry name" value="FNR_nucleotide-bd"/>
</dbReference>
<dbReference type="Pfam" id="PF01794">
    <property type="entry name" value="Ferric_reduct"/>
    <property type="match status" value="1"/>
</dbReference>
<keyword evidence="8 13" id="KW-1133">Transmembrane helix</keyword>
<dbReference type="RefSeq" id="XP_008028495.1">
    <property type="nucleotide sequence ID" value="XM_008030304.1"/>
</dbReference>
<dbReference type="Gene3D" id="2.40.30.10">
    <property type="entry name" value="Translation factors"/>
    <property type="match status" value="1"/>
</dbReference>
<evidence type="ECO:0000313" key="17">
    <source>
        <dbReference type="Proteomes" id="UP000016935"/>
    </source>
</evidence>
<dbReference type="InterPro" id="IPR013112">
    <property type="entry name" value="FAD-bd_8"/>
</dbReference>
<keyword evidence="3 13" id="KW-0812">Transmembrane</keyword>
<dbReference type="PROSITE" id="PS00018">
    <property type="entry name" value="EF_HAND_1"/>
    <property type="match status" value="1"/>
</dbReference>
<dbReference type="SFLD" id="SFLDS00052">
    <property type="entry name" value="Ferric_Reductase_Domain"/>
    <property type="match status" value="1"/>
</dbReference>
<evidence type="ECO:0000256" key="2">
    <source>
        <dbReference type="ARBA" id="ARBA00022630"/>
    </source>
</evidence>
<feature type="transmembrane region" description="Helical" evidence="13">
    <location>
        <begin position="210"/>
        <end position="230"/>
    </location>
</feature>
<feature type="region of interest" description="Disordered" evidence="12">
    <location>
        <begin position="481"/>
        <end position="502"/>
    </location>
</feature>
<dbReference type="SUPFAM" id="SSF63380">
    <property type="entry name" value="Riboflavin synthase domain-like"/>
    <property type="match status" value="1"/>
</dbReference>
<feature type="compositionally biased region" description="Basic and acidic residues" evidence="12">
    <location>
        <begin position="481"/>
        <end position="492"/>
    </location>
</feature>
<feature type="domain" description="FAD-binding FR-type" evidence="15">
    <location>
        <begin position="345"/>
        <end position="448"/>
    </location>
</feature>
<feature type="transmembrane region" description="Helical" evidence="13">
    <location>
        <begin position="266"/>
        <end position="284"/>
    </location>
</feature>
<keyword evidence="2" id="KW-0285">Flavoprotein</keyword>
<dbReference type="GO" id="GO:0006811">
    <property type="term" value="P:monoatomic ion transport"/>
    <property type="evidence" value="ECO:0007669"/>
    <property type="project" value="UniProtKB-KW"/>
</dbReference>
<keyword evidence="10" id="KW-0813">Transport</keyword>
<dbReference type="Pfam" id="PF08030">
    <property type="entry name" value="NAD_binding_6"/>
    <property type="match status" value="1"/>
</dbReference>
<dbReference type="STRING" id="671987.R0K752"/>
<name>R0K752_EXST2</name>
<dbReference type="GeneID" id="19406045"/>
<dbReference type="PANTHER" id="PTHR11972">
    <property type="entry name" value="NADPH OXIDASE"/>
    <property type="match status" value="1"/>
</dbReference>
<feature type="transmembrane region" description="Helical" evidence="13">
    <location>
        <begin position="128"/>
        <end position="147"/>
    </location>
</feature>
<comment type="subcellular location">
    <subcellularLocation>
        <location evidence="1">Membrane</location>
        <topology evidence="1">Multi-pass membrane protein</topology>
    </subcellularLocation>
</comment>
<evidence type="ECO:0000256" key="7">
    <source>
        <dbReference type="ARBA" id="ARBA00022982"/>
    </source>
</evidence>
<protein>
    <submittedName>
        <fullName evidence="16">Uncharacterized protein</fullName>
    </submittedName>
</protein>
<dbReference type="PROSITE" id="PS51384">
    <property type="entry name" value="FAD_FR"/>
    <property type="match status" value="1"/>
</dbReference>
<dbReference type="InterPro" id="IPR017938">
    <property type="entry name" value="Riboflavin_synthase-like_b-brl"/>
</dbReference>
<feature type="domain" description="EF-hand" evidence="14">
    <location>
        <begin position="7"/>
        <end position="42"/>
    </location>
</feature>
<evidence type="ECO:0000259" key="14">
    <source>
        <dbReference type="PROSITE" id="PS50222"/>
    </source>
</evidence>
<dbReference type="InterPro" id="IPR013121">
    <property type="entry name" value="Fe_red_NAD-bd_6"/>
</dbReference>
<keyword evidence="7" id="KW-0249">Electron transport</keyword>
<evidence type="ECO:0000256" key="4">
    <source>
        <dbReference type="ARBA" id="ARBA00022827"/>
    </source>
</evidence>
<evidence type="ECO:0000259" key="15">
    <source>
        <dbReference type="PROSITE" id="PS51384"/>
    </source>
</evidence>
<dbReference type="SFLD" id="SFLDG01169">
    <property type="entry name" value="NADPH_oxidase_subgroup_(NOX)"/>
    <property type="match status" value="1"/>
</dbReference>
<evidence type="ECO:0000256" key="12">
    <source>
        <dbReference type="SAM" id="MobiDB-lite"/>
    </source>
</evidence>
<evidence type="ECO:0000313" key="16">
    <source>
        <dbReference type="EMBL" id="EOA84102.1"/>
    </source>
</evidence>
<gene>
    <name evidence="16" type="ORF">SETTUDRAFT_93595</name>
</gene>
<dbReference type="eggNOG" id="KOG0039">
    <property type="taxonomic scope" value="Eukaryota"/>
</dbReference>
<dbReference type="SFLD" id="SFLDG01168">
    <property type="entry name" value="Ferric_reductase_subgroup_(FRE"/>
    <property type="match status" value="1"/>
</dbReference>
<keyword evidence="6" id="KW-0521">NADP</keyword>
<evidence type="ECO:0000256" key="10">
    <source>
        <dbReference type="ARBA" id="ARBA00023065"/>
    </source>
</evidence>
<proteinExistence type="predicted"/>
<feature type="transmembrane region" description="Helical" evidence="13">
    <location>
        <begin position="172"/>
        <end position="189"/>
    </location>
</feature>
<dbReference type="InterPro" id="IPR017927">
    <property type="entry name" value="FAD-bd_FR_type"/>
</dbReference>